<reference evidence="2" key="1">
    <citation type="journal article" date="2014" name="Proc. Natl. Acad. Sci. U.S.A.">
        <title>Extensive sampling of basidiomycete genomes demonstrates inadequacy of the white-rot/brown-rot paradigm for wood decay fungi.</title>
        <authorList>
            <person name="Riley R."/>
            <person name="Salamov A.A."/>
            <person name="Brown D.W."/>
            <person name="Nagy L.G."/>
            <person name="Floudas D."/>
            <person name="Held B.W."/>
            <person name="Levasseur A."/>
            <person name="Lombard V."/>
            <person name="Morin E."/>
            <person name="Otillar R."/>
            <person name="Lindquist E.A."/>
            <person name="Sun H."/>
            <person name="LaButti K.M."/>
            <person name="Schmutz J."/>
            <person name="Jabbour D."/>
            <person name="Luo H."/>
            <person name="Baker S.E."/>
            <person name="Pisabarro A.G."/>
            <person name="Walton J.D."/>
            <person name="Blanchette R.A."/>
            <person name="Henrissat B."/>
            <person name="Martin F."/>
            <person name="Cullen D."/>
            <person name="Hibbett D.S."/>
            <person name="Grigoriev I.V."/>
        </authorList>
    </citation>
    <scope>NUCLEOTIDE SEQUENCE [LARGE SCALE GENOMIC DNA]</scope>
    <source>
        <strain evidence="2">CBS 339.88</strain>
    </source>
</reference>
<dbReference type="EMBL" id="KL142400">
    <property type="protein sequence ID" value="KDR69854.1"/>
    <property type="molecule type" value="Genomic_DNA"/>
</dbReference>
<sequence length="480" mass="54219">MTTGPVELLVEQAHDPPIFRIPLEIVGEIFIHHIDGTYHTSEDDMKSKTGQLGPLLLIAICRSWREIALAMPRLWMTINILVYSLAKIPPFAELTGDWIARSSQLPLTLSLSFSAEIVKLGKMPCRDQVSLLFDTIRQFAPSWHRLTLCIPTDLYEPFIGGLTFTPLLEDILLIPAIFPDQTFDSCFRISEAPRLKHLEFSFVFVDKIKLPLQNLTSLEVNSVCVDEMVELLRTATQLVSAKFSSICADANIFPFPTTPLIHHSLRRLDLLPGDTDTARELDTFLENIVLPALERFVYHSKGGLCVDGLLSLFTRSRSPLAHFEIVFPYAYHDPNVAARELIRLLSGIPTITTLSLSLLAPRLETIVTDDFFRRFDETPHFLPHLEVLSFVGWRGFSWGCVADLLQVKQISGFKIRMIDIVVYHNMDDDSDPSLLFISENDLSRLLHFAPQGARTTLNIVDNITRRDIIATSLAFHGVSR</sequence>
<evidence type="ECO:0000313" key="2">
    <source>
        <dbReference type="Proteomes" id="UP000027222"/>
    </source>
</evidence>
<dbReference type="STRING" id="685588.A0A067SQ85"/>
<organism evidence="1 2">
    <name type="scientific">Galerina marginata (strain CBS 339.88)</name>
    <dbReference type="NCBI Taxonomy" id="685588"/>
    <lineage>
        <taxon>Eukaryota</taxon>
        <taxon>Fungi</taxon>
        <taxon>Dikarya</taxon>
        <taxon>Basidiomycota</taxon>
        <taxon>Agaricomycotina</taxon>
        <taxon>Agaricomycetes</taxon>
        <taxon>Agaricomycetidae</taxon>
        <taxon>Agaricales</taxon>
        <taxon>Agaricineae</taxon>
        <taxon>Strophariaceae</taxon>
        <taxon>Galerina</taxon>
    </lineage>
</organism>
<protein>
    <recommendedName>
        <fullName evidence="3">F-box domain-containing protein</fullName>
    </recommendedName>
</protein>
<dbReference type="InterPro" id="IPR032675">
    <property type="entry name" value="LRR_dom_sf"/>
</dbReference>
<dbReference type="AlphaFoldDB" id="A0A067SQ85"/>
<name>A0A067SQ85_GALM3</name>
<dbReference type="Gene3D" id="3.80.10.10">
    <property type="entry name" value="Ribonuclease Inhibitor"/>
    <property type="match status" value="1"/>
</dbReference>
<dbReference type="OrthoDB" id="3047693at2759"/>
<dbReference type="HOGENOM" id="CLU_018544_14_1_1"/>
<dbReference type="Proteomes" id="UP000027222">
    <property type="component" value="Unassembled WGS sequence"/>
</dbReference>
<evidence type="ECO:0008006" key="3">
    <source>
        <dbReference type="Google" id="ProtNLM"/>
    </source>
</evidence>
<gene>
    <name evidence="1" type="ORF">GALMADRAFT_230499</name>
</gene>
<evidence type="ECO:0000313" key="1">
    <source>
        <dbReference type="EMBL" id="KDR69854.1"/>
    </source>
</evidence>
<accession>A0A067SQ85</accession>
<proteinExistence type="predicted"/>
<keyword evidence="2" id="KW-1185">Reference proteome</keyword>